<comment type="caution">
    <text evidence="3">The sequence shown here is derived from an EMBL/GenBank/DDBJ whole genome shotgun (WGS) entry which is preliminary data.</text>
</comment>
<dbReference type="AlphaFoldDB" id="A0AA44BD04"/>
<dbReference type="InterPro" id="IPR029063">
    <property type="entry name" value="SAM-dependent_MTases_sf"/>
</dbReference>
<dbReference type="RefSeq" id="WP_160719789.1">
    <property type="nucleotide sequence ID" value="NZ_SUMG01000004.1"/>
</dbReference>
<feature type="domain" description="Methyltransferase" evidence="2">
    <location>
        <begin position="46"/>
        <end position="141"/>
    </location>
</feature>
<evidence type="ECO:0000313" key="4">
    <source>
        <dbReference type="Proteomes" id="UP000449710"/>
    </source>
</evidence>
<reference evidence="3 4" key="1">
    <citation type="submission" date="2019-04" db="EMBL/GenBank/DDBJ databases">
        <title>Isachenkonia alkalipeptolytica gen. nov. sp. nov. a new anaerobic, alkiliphilic organothrophic bacterium capable to reduce synthesized ferrihydrite isolated from a soda lake.</title>
        <authorList>
            <person name="Toshchakov S.V."/>
            <person name="Zavarzina D.G."/>
            <person name="Zhilina T.N."/>
            <person name="Kostrikina N.A."/>
            <person name="Kublanov I.V."/>
        </authorList>
    </citation>
    <scope>NUCLEOTIDE SEQUENCE [LARGE SCALE GENOMIC DNA]</scope>
    <source>
        <strain evidence="3 4">Z-1701</strain>
    </source>
</reference>
<gene>
    <name evidence="3" type="ORF">ISALK_05085</name>
</gene>
<dbReference type="GO" id="GO:0008168">
    <property type="term" value="F:methyltransferase activity"/>
    <property type="evidence" value="ECO:0007669"/>
    <property type="project" value="UniProtKB-KW"/>
</dbReference>
<name>A0AA44BD04_9CLOT</name>
<dbReference type="Pfam" id="PF13649">
    <property type="entry name" value="Methyltransf_25"/>
    <property type="match status" value="1"/>
</dbReference>
<dbReference type="InterPro" id="IPR041698">
    <property type="entry name" value="Methyltransf_25"/>
</dbReference>
<dbReference type="EMBL" id="SUMG01000004">
    <property type="protein sequence ID" value="NBG87869.1"/>
    <property type="molecule type" value="Genomic_DNA"/>
</dbReference>
<evidence type="ECO:0000259" key="2">
    <source>
        <dbReference type="Pfam" id="PF13649"/>
    </source>
</evidence>
<dbReference type="Proteomes" id="UP000449710">
    <property type="component" value="Unassembled WGS sequence"/>
</dbReference>
<evidence type="ECO:0000256" key="1">
    <source>
        <dbReference type="ARBA" id="ARBA00022679"/>
    </source>
</evidence>
<sequence>MSDRREVQWTIEKLKVEKVHGDYEIEMSEFDSCLFSLFKRNNYQRVLDLGCGKGKNSLILAKNHQRVFAVDASLESLEKAKDKSIQENIGNIKFYNDSFTNLRFQDGGFDAVLCKSTLHHGTLKEIKQGIREVYLVLKQGGCFAFDMLSKEDESYGKGALIEPHTFVGSREGEKGVLHHYTDIKELKEVLTGFSSVEISIKLYIISVNGGKELTSKVYNIIAFK</sequence>
<dbReference type="Gene3D" id="3.40.50.150">
    <property type="entry name" value="Vaccinia Virus protein VP39"/>
    <property type="match status" value="1"/>
</dbReference>
<keyword evidence="4" id="KW-1185">Reference proteome</keyword>
<keyword evidence="1" id="KW-0808">Transferase</keyword>
<proteinExistence type="predicted"/>
<dbReference type="PANTHER" id="PTHR43861">
    <property type="entry name" value="TRANS-ACONITATE 2-METHYLTRANSFERASE-RELATED"/>
    <property type="match status" value="1"/>
</dbReference>
<dbReference type="SUPFAM" id="SSF53335">
    <property type="entry name" value="S-adenosyl-L-methionine-dependent methyltransferases"/>
    <property type="match status" value="1"/>
</dbReference>
<organism evidence="3 4">
    <name type="scientific">Isachenkonia alkalipeptolytica</name>
    <dbReference type="NCBI Taxonomy" id="2565777"/>
    <lineage>
        <taxon>Bacteria</taxon>
        <taxon>Bacillati</taxon>
        <taxon>Bacillota</taxon>
        <taxon>Clostridia</taxon>
        <taxon>Eubacteriales</taxon>
        <taxon>Clostridiaceae</taxon>
        <taxon>Isachenkonia</taxon>
    </lineage>
</organism>
<keyword evidence="3" id="KW-0489">Methyltransferase</keyword>
<protein>
    <submittedName>
        <fullName evidence="3">Class I SAM-dependent methyltransferase</fullName>
    </submittedName>
</protein>
<dbReference type="CDD" id="cd02440">
    <property type="entry name" value="AdoMet_MTases"/>
    <property type="match status" value="1"/>
</dbReference>
<accession>A0AA44BD04</accession>
<evidence type="ECO:0000313" key="3">
    <source>
        <dbReference type="EMBL" id="NBG87869.1"/>
    </source>
</evidence>
<dbReference type="GO" id="GO:0032259">
    <property type="term" value="P:methylation"/>
    <property type="evidence" value="ECO:0007669"/>
    <property type="project" value="UniProtKB-KW"/>
</dbReference>